<dbReference type="EMBL" id="JBJQOH010000002">
    <property type="protein sequence ID" value="KAL3696250.1"/>
    <property type="molecule type" value="Genomic_DNA"/>
</dbReference>
<gene>
    <name evidence="1" type="ORF">R1sor_010326</name>
</gene>
<sequence length="251" mass="27872">MQSAVDSVPIEVLLPTQEVPPSVRHRQRCKVGAISQLSTFSTQPSCVLDERALPVLIPSSRAARVPHSYVTQSLFHEKSSLTTSNLSACPSAVGNDAICGVAGRMQVIGVEKDVFTDMELLGSDSCHSDYICCQLVEELSVDAYNISKIRKQTGLLLTIMMQVHDTFGSDSGSDWEEYATEICQEDLPRLGVVMLEQDFHSRPFEWQMADEFWASHRTEYSHDTTFQGAHPEPLPEWLKESLASVPVTNLN</sequence>
<name>A0ABD3I194_9MARC</name>
<keyword evidence="2" id="KW-1185">Reference proteome</keyword>
<organism evidence="1 2">
    <name type="scientific">Riccia sorocarpa</name>
    <dbReference type="NCBI Taxonomy" id="122646"/>
    <lineage>
        <taxon>Eukaryota</taxon>
        <taxon>Viridiplantae</taxon>
        <taxon>Streptophyta</taxon>
        <taxon>Embryophyta</taxon>
        <taxon>Marchantiophyta</taxon>
        <taxon>Marchantiopsida</taxon>
        <taxon>Marchantiidae</taxon>
        <taxon>Marchantiales</taxon>
        <taxon>Ricciaceae</taxon>
        <taxon>Riccia</taxon>
    </lineage>
</organism>
<evidence type="ECO:0000313" key="1">
    <source>
        <dbReference type="EMBL" id="KAL3696250.1"/>
    </source>
</evidence>
<dbReference type="Proteomes" id="UP001633002">
    <property type="component" value="Unassembled WGS sequence"/>
</dbReference>
<evidence type="ECO:0000313" key="2">
    <source>
        <dbReference type="Proteomes" id="UP001633002"/>
    </source>
</evidence>
<proteinExistence type="predicted"/>
<reference evidence="1 2" key="1">
    <citation type="submission" date="2024-09" db="EMBL/GenBank/DDBJ databases">
        <title>Chromosome-scale assembly of Riccia sorocarpa.</title>
        <authorList>
            <person name="Paukszto L."/>
        </authorList>
    </citation>
    <scope>NUCLEOTIDE SEQUENCE [LARGE SCALE GENOMIC DNA]</scope>
    <source>
        <strain evidence="1">LP-2024</strain>
        <tissue evidence="1">Aerial parts of the thallus</tissue>
    </source>
</reference>
<accession>A0ABD3I194</accession>
<protein>
    <submittedName>
        <fullName evidence="1">Uncharacterized protein</fullName>
    </submittedName>
</protein>
<comment type="caution">
    <text evidence="1">The sequence shown here is derived from an EMBL/GenBank/DDBJ whole genome shotgun (WGS) entry which is preliminary data.</text>
</comment>
<dbReference type="AlphaFoldDB" id="A0ABD3I194"/>